<dbReference type="PANTHER" id="PTHR47003:SF3">
    <property type="entry name" value="SMALL RIBOSOMAL SUBUNIT PROTEIN MS81 (RPPR8)"/>
    <property type="match status" value="1"/>
</dbReference>
<dbReference type="SMR" id="A0A067F6Q9"/>
<evidence type="ECO:0000313" key="3">
    <source>
        <dbReference type="EMBL" id="KDO58881.1"/>
    </source>
</evidence>
<evidence type="ECO:0000313" key="4">
    <source>
        <dbReference type="Proteomes" id="UP000027120"/>
    </source>
</evidence>
<evidence type="ECO:0000256" key="2">
    <source>
        <dbReference type="PROSITE-ProRule" id="PRU00708"/>
    </source>
</evidence>
<protein>
    <recommendedName>
        <fullName evidence="5">Pentacotripeptide-repeat region of PRORP domain-containing protein</fullName>
    </recommendedName>
</protein>
<keyword evidence="4" id="KW-1185">Reference proteome</keyword>
<name>A0A067F6Q9_CITSI</name>
<evidence type="ECO:0000256" key="1">
    <source>
        <dbReference type="ARBA" id="ARBA00022737"/>
    </source>
</evidence>
<proteinExistence type="predicted"/>
<dbReference type="STRING" id="2711.A0A067F6Q9"/>
<dbReference type="eggNOG" id="KOG4197">
    <property type="taxonomic scope" value="Eukaryota"/>
</dbReference>
<keyword evidence="1" id="KW-0677">Repeat</keyword>
<dbReference type="GO" id="GO:0003729">
    <property type="term" value="F:mRNA binding"/>
    <property type="evidence" value="ECO:0000318"/>
    <property type="project" value="GO_Central"/>
</dbReference>
<dbReference type="PROSITE" id="PS51375">
    <property type="entry name" value="PPR"/>
    <property type="match status" value="1"/>
</dbReference>
<evidence type="ECO:0008006" key="5">
    <source>
        <dbReference type="Google" id="ProtNLM"/>
    </source>
</evidence>
<dbReference type="AlphaFoldDB" id="A0A067F6Q9"/>
<dbReference type="InterPro" id="IPR002885">
    <property type="entry name" value="PPR_rpt"/>
</dbReference>
<dbReference type="Proteomes" id="UP000027120">
    <property type="component" value="Unassembled WGS sequence"/>
</dbReference>
<dbReference type="InterPro" id="IPR044578">
    <property type="entry name" value="BIR6-like"/>
</dbReference>
<feature type="repeat" description="PPR" evidence="2">
    <location>
        <begin position="300"/>
        <end position="334"/>
    </location>
</feature>
<dbReference type="InterPro" id="IPR011990">
    <property type="entry name" value="TPR-like_helical_dom_sf"/>
</dbReference>
<dbReference type="PANTHER" id="PTHR47003">
    <property type="entry name" value="OS01G0970900 PROTEIN"/>
    <property type="match status" value="1"/>
</dbReference>
<reference evidence="3 4" key="1">
    <citation type="submission" date="2014-04" db="EMBL/GenBank/DDBJ databases">
        <authorList>
            <consortium name="International Citrus Genome Consortium"/>
            <person name="Gmitter F."/>
            <person name="Chen C."/>
            <person name="Farmerie W."/>
            <person name="Harkins T."/>
            <person name="Desany B."/>
            <person name="Mohiuddin M."/>
            <person name="Kodira C."/>
            <person name="Borodovsky M."/>
            <person name="Lomsadze A."/>
            <person name="Burns P."/>
            <person name="Jenkins J."/>
            <person name="Prochnik S."/>
            <person name="Shu S."/>
            <person name="Chapman J."/>
            <person name="Pitluck S."/>
            <person name="Schmutz J."/>
            <person name="Rokhsar D."/>
        </authorList>
    </citation>
    <scope>NUCLEOTIDE SEQUENCE</scope>
</reference>
<dbReference type="Gene3D" id="1.25.40.10">
    <property type="entry name" value="Tetratricopeptide repeat domain"/>
    <property type="match status" value="3"/>
</dbReference>
<accession>A0A067F6Q9</accession>
<sequence length="671" mass="76482">MRHQWRFLLFRNYPRSSLQFTGSSYYFQVPFNPNLTLHESLHTLSSLLPTSSHTFYSRFSRLPICYSRLINLIDPKNPNFRNPMICSYSSEPAMEQKESDFTVVSDIFYKFSDVNDISKQLELSGVVFTHEMVLKVLKNLESSPDEARRFFNWVLEKESERLSSKTYNLMLRIVGVHGLVQEFWGLVDVMKKKGYGVASHVRNKMTEKFEKEGLESDLEKLKGIFATGSIDNSIEKVASRICKVVRSDIWGDDVERQLRDLNVTFSNDLVKFVVDKLGDEPKKALIFFRWAEESGFVKHDESSYNAMASVLGREDCIDRFWKVLDEMRSKGYEMEMETCVKVLGRFSERNMVKEAVDLYEFAMACKNKPSVNCCTFLLRKIVVSKQLDMRLFSKVVRVFRENGNVLTDAMLNSVLKALISVGRMGECNKILKAMEEGGFIASSNMKSKIAFRLSSAGKKDEANEFMDHMEASGSDVGDKMWVSLIKGHCVAGDLDKAADCFQKMVEKEGTSHAGYAIDLLVNTYCSKNRAIDACKFVHNCVREYDLKPWHTTYEELIKNLLVQRGFKDALSLLCLMKDHGFPPFVDPFIKYVSKSGTSDDAIAFLKGMTSKRFPSMSVVLCLFAAFFQARRHSEAQDLLSKCPRYVRNHADVLNLLYSKKSGGDSAPAVTA</sequence>
<dbReference type="EMBL" id="KK784943">
    <property type="protein sequence ID" value="KDO58881.1"/>
    <property type="molecule type" value="Genomic_DNA"/>
</dbReference>
<dbReference type="GO" id="GO:0008380">
    <property type="term" value="P:RNA splicing"/>
    <property type="evidence" value="ECO:0007669"/>
    <property type="project" value="InterPro"/>
</dbReference>
<organism evidence="3 4">
    <name type="scientific">Citrus sinensis</name>
    <name type="common">Sweet orange</name>
    <name type="synonym">Citrus aurantium var. sinensis</name>
    <dbReference type="NCBI Taxonomy" id="2711"/>
    <lineage>
        <taxon>Eukaryota</taxon>
        <taxon>Viridiplantae</taxon>
        <taxon>Streptophyta</taxon>
        <taxon>Embryophyta</taxon>
        <taxon>Tracheophyta</taxon>
        <taxon>Spermatophyta</taxon>
        <taxon>Magnoliopsida</taxon>
        <taxon>eudicotyledons</taxon>
        <taxon>Gunneridae</taxon>
        <taxon>Pentapetalae</taxon>
        <taxon>rosids</taxon>
        <taxon>malvids</taxon>
        <taxon>Sapindales</taxon>
        <taxon>Rutaceae</taxon>
        <taxon>Aurantioideae</taxon>
        <taxon>Citrus</taxon>
    </lineage>
</organism>
<dbReference type="NCBIfam" id="TIGR00756">
    <property type="entry name" value="PPR"/>
    <property type="match status" value="2"/>
</dbReference>
<dbReference type="Pfam" id="PF01535">
    <property type="entry name" value="PPR"/>
    <property type="match status" value="4"/>
</dbReference>
<gene>
    <name evidence="3" type="ORF">CISIN_1g042546mg</name>
</gene>
<dbReference type="PaxDb" id="2711-XP_006482336.1"/>